<keyword evidence="8" id="KW-1185">Reference proteome</keyword>
<dbReference type="SMART" id="SM00132">
    <property type="entry name" value="LIM"/>
    <property type="match status" value="3"/>
</dbReference>
<dbReference type="EnsemblMetazoa" id="CLYHEMT017707.1">
    <property type="protein sequence ID" value="CLYHEMP017707.1"/>
    <property type="gene ID" value="CLYHEMG017707"/>
</dbReference>
<dbReference type="GO" id="GO:0003712">
    <property type="term" value="F:transcription coregulator activity"/>
    <property type="evidence" value="ECO:0007669"/>
    <property type="project" value="TreeGrafter"/>
</dbReference>
<dbReference type="AlphaFoldDB" id="A0A7M5X4J1"/>
<reference evidence="7" key="1">
    <citation type="submission" date="2021-01" db="UniProtKB">
        <authorList>
            <consortium name="EnsemblMetazoa"/>
        </authorList>
    </citation>
    <scope>IDENTIFICATION</scope>
</reference>
<evidence type="ECO:0000313" key="8">
    <source>
        <dbReference type="Proteomes" id="UP000594262"/>
    </source>
</evidence>
<dbReference type="GO" id="GO:0030018">
    <property type="term" value="C:Z disc"/>
    <property type="evidence" value="ECO:0007669"/>
    <property type="project" value="TreeGrafter"/>
</dbReference>
<dbReference type="Proteomes" id="UP000594262">
    <property type="component" value="Unplaced"/>
</dbReference>
<sequence length="187" mass="21995">MNRGMNRRQMEDKCWKCFGMIQGEKVRYQEKQFCTRCYQCDGCKLSLKNKTCHEEGGQLYCKDCWNIIQQDKCYKCKTLIKVNGQKYRGKLYHEECFTCSACNCSLVGLKFHEDEGRYYCEGKCYQDLGAYVCNGCGMQIDGNDIEYMLFQGKYYHNRCFVCDGCRAPLIGQKFKISQGQRFCTRCR</sequence>
<dbReference type="RefSeq" id="XP_066934306.1">
    <property type="nucleotide sequence ID" value="XM_067078205.1"/>
</dbReference>
<feature type="domain" description="LIM zinc-binding" evidence="6">
    <location>
        <begin position="71"/>
        <end position="131"/>
    </location>
</feature>
<evidence type="ECO:0000256" key="2">
    <source>
        <dbReference type="ARBA" id="ARBA00022737"/>
    </source>
</evidence>
<accession>A0A7M5X4J1</accession>
<evidence type="ECO:0000256" key="3">
    <source>
        <dbReference type="ARBA" id="ARBA00022833"/>
    </source>
</evidence>
<dbReference type="PROSITE" id="PS00478">
    <property type="entry name" value="LIM_DOMAIN_1"/>
    <property type="match status" value="2"/>
</dbReference>
<keyword evidence="4 5" id="KW-0440">LIM domain</keyword>
<evidence type="ECO:0000256" key="5">
    <source>
        <dbReference type="PROSITE-ProRule" id="PRU00125"/>
    </source>
</evidence>
<dbReference type="GO" id="GO:0046872">
    <property type="term" value="F:metal ion binding"/>
    <property type="evidence" value="ECO:0007669"/>
    <property type="project" value="UniProtKB-KW"/>
</dbReference>
<proteinExistence type="predicted"/>
<dbReference type="InterPro" id="IPR001781">
    <property type="entry name" value="Znf_LIM"/>
</dbReference>
<dbReference type="PANTHER" id="PTHR24205:SF4">
    <property type="entry name" value="PROTEIN ESPINAS"/>
    <property type="match status" value="1"/>
</dbReference>
<dbReference type="GeneID" id="136821987"/>
<feature type="domain" description="LIM zinc-binding" evidence="6">
    <location>
        <begin position="132"/>
        <end position="187"/>
    </location>
</feature>
<evidence type="ECO:0000259" key="6">
    <source>
        <dbReference type="PROSITE" id="PS50023"/>
    </source>
</evidence>
<protein>
    <recommendedName>
        <fullName evidence="6">LIM zinc-binding domain-containing protein</fullName>
    </recommendedName>
</protein>
<dbReference type="PROSITE" id="PS50023">
    <property type="entry name" value="LIM_DOMAIN_2"/>
    <property type="match status" value="2"/>
</dbReference>
<evidence type="ECO:0000256" key="4">
    <source>
        <dbReference type="ARBA" id="ARBA00023038"/>
    </source>
</evidence>
<dbReference type="PANTHER" id="PTHR24205">
    <property type="entry name" value="FOUR AND A HALF LIM DOMAINS PROTEIN"/>
    <property type="match status" value="1"/>
</dbReference>
<evidence type="ECO:0000256" key="1">
    <source>
        <dbReference type="ARBA" id="ARBA00022723"/>
    </source>
</evidence>
<keyword evidence="2" id="KW-0677">Repeat</keyword>
<keyword evidence="3 5" id="KW-0862">Zinc</keyword>
<keyword evidence="1 5" id="KW-0479">Metal-binding</keyword>
<dbReference type="Gene3D" id="2.10.110.10">
    <property type="entry name" value="Cysteine Rich Protein"/>
    <property type="match status" value="3"/>
</dbReference>
<dbReference type="Pfam" id="PF00412">
    <property type="entry name" value="LIM"/>
    <property type="match status" value="2"/>
</dbReference>
<evidence type="ECO:0000313" key="7">
    <source>
        <dbReference type="EnsemblMetazoa" id="CLYHEMP017707.1"/>
    </source>
</evidence>
<dbReference type="GO" id="GO:0005634">
    <property type="term" value="C:nucleus"/>
    <property type="evidence" value="ECO:0007669"/>
    <property type="project" value="TreeGrafter"/>
</dbReference>
<dbReference type="SUPFAM" id="SSF57716">
    <property type="entry name" value="Glucocorticoid receptor-like (DNA-binding domain)"/>
    <property type="match status" value="2"/>
</dbReference>
<organism evidence="7 8">
    <name type="scientific">Clytia hemisphaerica</name>
    <dbReference type="NCBI Taxonomy" id="252671"/>
    <lineage>
        <taxon>Eukaryota</taxon>
        <taxon>Metazoa</taxon>
        <taxon>Cnidaria</taxon>
        <taxon>Hydrozoa</taxon>
        <taxon>Hydroidolina</taxon>
        <taxon>Leptothecata</taxon>
        <taxon>Obeliida</taxon>
        <taxon>Clytiidae</taxon>
        <taxon>Clytia</taxon>
    </lineage>
</organism>
<dbReference type="OrthoDB" id="5944911at2759"/>
<name>A0A7M5X4J1_9CNID</name>